<gene>
    <name evidence="5" type="ORF">MCOR_6018</name>
</gene>
<comment type="subcellular location">
    <subcellularLocation>
        <location evidence="3">Nucleus</location>
    </subcellularLocation>
</comment>
<dbReference type="InterPro" id="IPR007889">
    <property type="entry name" value="HTH_Psq"/>
</dbReference>
<keyword evidence="6" id="KW-1185">Reference proteome</keyword>
<evidence type="ECO:0000256" key="3">
    <source>
        <dbReference type="PROSITE-ProRule" id="PRU00320"/>
    </source>
</evidence>
<protein>
    <recommendedName>
        <fullName evidence="4">HTH psq-type domain-containing protein</fullName>
    </recommendedName>
</protein>
<evidence type="ECO:0000256" key="1">
    <source>
        <dbReference type="ARBA" id="ARBA00023125"/>
    </source>
</evidence>
<dbReference type="SUPFAM" id="SSF46689">
    <property type="entry name" value="Homeodomain-like"/>
    <property type="match status" value="1"/>
</dbReference>
<dbReference type="Proteomes" id="UP000507470">
    <property type="component" value="Unassembled WGS sequence"/>
</dbReference>
<proteinExistence type="predicted"/>
<dbReference type="GO" id="GO:0003677">
    <property type="term" value="F:DNA binding"/>
    <property type="evidence" value="ECO:0007669"/>
    <property type="project" value="UniProtKB-UniRule"/>
</dbReference>
<evidence type="ECO:0000256" key="2">
    <source>
        <dbReference type="ARBA" id="ARBA00023242"/>
    </source>
</evidence>
<feature type="domain" description="HTH psq-type" evidence="4">
    <location>
        <begin position="1"/>
        <end position="50"/>
    </location>
</feature>
<keyword evidence="1 3" id="KW-0238">DNA-binding</keyword>
<dbReference type="Pfam" id="PF03221">
    <property type="entry name" value="HTH_Tnp_Tc5"/>
    <property type="match status" value="1"/>
</dbReference>
<dbReference type="AlphaFoldDB" id="A0A6J8ACX9"/>
<dbReference type="GO" id="GO:0005634">
    <property type="term" value="C:nucleus"/>
    <property type="evidence" value="ECO:0007669"/>
    <property type="project" value="UniProtKB-SubCell"/>
</dbReference>
<dbReference type="EMBL" id="CACVKT020001114">
    <property type="protein sequence ID" value="CAC5365280.1"/>
    <property type="molecule type" value="Genomic_DNA"/>
</dbReference>
<evidence type="ECO:0000259" key="4">
    <source>
        <dbReference type="PROSITE" id="PS50960"/>
    </source>
</evidence>
<feature type="DNA-binding region" description="H-T-H motif" evidence="3">
    <location>
        <begin position="26"/>
        <end position="46"/>
    </location>
</feature>
<accession>A0A6J8ACX9</accession>
<organism evidence="5 6">
    <name type="scientific">Mytilus coruscus</name>
    <name type="common">Sea mussel</name>
    <dbReference type="NCBI Taxonomy" id="42192"/>
    <lineage>
        <taxon>Eukaryota</taxon>
        <taxon>Metazoa</taxon>
        <taxon>Spiralia</taxon>
        <taxon>Lophotrochozoa</taxon>
        <taxon>Mollusca</taxon>
        <taxon>Bivalvia</taxon>
        <taxon>Autobranchia</taxon>
        <taxon>Pteriomorphia</taxon>
        <taxon>Mytilida</taxon>
        <taxon>Mytiloidea</taxon>
        <taxon>Mytilidae</taxon>
        <taxon>Mytilinae</taxon>
        <taxon>Mytilus</taxon>
    </lineage>
</organism>
<dbReference type="Gene3D" id="1.10.10.60">
    <property type="entry name" value="Homeodomain-like"/>
    <property type="match status" value="1"/>
</dbReference>
<dbReference type="OrthoDB" id="6148415at2759"/>
<dbReference type="InterPro" id="IPR009057">
    <property type="entry name" value="Homeodomain-like_sf"/>
</dbReference>
<name>A0A6J8ACX9_MYTCO</name>
<dbReference type="PROSITE" id="PS50960">
    <property type="entry name" value="HTH_PSQ"/>
    <property type="match status" value="1"/>
</dbReference>
<evidence type="ECO:0000313" key="6">
    <source>
        <dbReference type="Proteomes" id="UP000507470"/>
    </source>
</evidence>
<dbReference type="Pfam" id="PF05225">
    <property type="entry name" value="HTH_psq"/>
    <property type="match status" value="1"/>
</dbReference>
<dbReference type="InterPro" id="IPR006600">
    <property type="entry name" value="HTH_CenpB_DNA-bd_dom"/>
</dbReference>
<reference evidence="5 6" key="1">
    <citation type="submission" date="2020-06" db="EMBL/GenBank/DDBJ databases">
        <authorList>
            <person name="Li R."/>
            <person name="Bekaert M."/>
        </authorList>
    </citation>
    <scope>NUCLEOTIDE SEQUENCE [LARGE SCALE GENOMIC DNA]</scope>
    <source>
        <strain evidence="6">wild</strain>
    </source>
</reference>
<keyword evidence="2 3" id="KW-0539">Nucleus</keyword>
<evidence type="ECO:0000313" key="5">
    <source>
        <dbReference type="EMBL" id="CAC5365280.1"/>
    </source>
</evidence>
<sequence length="196" mass="22142">MAKYKQYTEEQLVTAINKVKTGLISKSKASKLYKIPRKTLSDYILGKSIIGKKGGPKPYLTKSQDSSLANYVKYMSESGFGLTRKVLQTFALSVTQKSCPSVQKPPSKKWCQKFFKETQIILKDTQFPTEISSCCIITRNIDEYFKLLHSTINKLDLQDKPSQIWNADEAGFGKETDQIKQKIISPTGTKTHTDSK</sequence>